<feature type="compositionally biased region" description="Low complexity" evidence="1">
    <location>
        <begin position="125"/>
        <end position="143"/>
    </location>
</feature>
<feature type="region of interest" description="Disordered" evidence="1">
    <location>
        <begin position="1"/>
        <end position="71"/>
    </location>
</feature>
<reference evidence="2" key="1">
    <citation type="submission" date="2015-10" db="EMBL/GenBank/DDBJ databases">
        <authorList>
            <person name="Regsiter A."/>
            <person name="william w."/>
        </authorList>
    </citation>
    <scope>NUCLEOTIDE SEQUENCE</scope>
    <source>
        <strain evidence="2">Montdore</strain>
    </source>
</reference>
<evidence type="ECO:0000256" key="1">
    <source>
        <dbReference type="SAM" id="MobiDB-lite"/>
    </source>
</evidence>
<dbReference type="AlphaFoldDB" id="A0A292Q618"/>
<proteinExistence type="predicted"/>
<sequence>MATKNSTPANPTADNQITELFPTIEDGAGKATGERAPVPTGPGSAPTHPDGRQKGKRSLPDDKCEEPHSEPVALAVSYQLWRFLHGESSSEDSSFGEHSCGESHPKKKRRILDITRKIDLLFPDGAGSPSSSSTSVGSRSGSNAGIGGGGSGSGVGESTDISSRTGTLSSNPFALLLGQVRDDPDYSYAMSQYLSEPPKDGGPTLLARTSEMRENGFPEGDPSPSSEYQANPTTTLRVLVPLPVDGGDRDPMELGEEQEGRGV</sequence>
<feature type="compositionally biased region" description="Gly residues" evidence="1">
    <location>
        <begin position="144"/>
        <end position="155"/>
    </location>
</feature>
<evidence type="ECO:0000313" key="3">
    <source>
        <dbReference type="Proteomes" id="UP001412239"/>
    </source>
</evidence>
<gene>
    <name evidence="2" type="ORF">GSTUAT00000666001</name>
</gene>
<organism evidence="2 3">
    <name type="scientific">Tuber aestivum</name>
    <name type="common">summer truffle</name>
    <dbReference type="NCBI Taxonomy" id="59557"/>
    <lineage>
        <taxon>Eukaryota</taxon>
        <taxon>Fungi</taxon>
        <taxon>Dikarya</taxon>
        <taxon>Ascomycota</taxon>
        <taxon>Pezizomycotina</taxon>
        <taxon>Pezizomycetes</taxon>
        <taxon>Pezizales</taxon>
        <taxon>Tuberaceae</taxon>
        <taxon>Tuber</taxon>
    </lineage>
</organism>
<feature type="compositionally biased region" description="Basic and acidic residues" evidence="1">
    <location>
        <begin position="246"/>
        <end position="263"/>
    </location>
</feature>
<feature type="compositionally biased region" description="Polar residues" evidence="1">
    <location>
        <begin position="1"/>
        <end position="18"/>
    </location>
</feature>
<feature type="region of interest" description="Disordered" evidence="1">
    <location>
        <begin position="188"/>
        <end position="263"/>
    </location>
</feature>
<feature type="compositionally biased region" description="Polar residues" evidence="1">
    <location>
        <begin position="159"/>
        <end position="169"/>
    </location>
</feature>
<feature type="compositionally biased region" description="Basic and acidic residues" evidence="1">
    <location>
        <begin position="49"/>
        <end position="69"/>
    </location>
</feature>
<name>A0A292Q618_9PEZI</name>
<accession>A0A292Q618</accession>
<feature type="region of interest" description="Disordered" evidence="1">
    <location>
        <begin position="87"/>
        <end position="169"/>
    </location>
</feature>
<evidence type="ECO:0000313" key="2">
    <source>
        <dbReference type="EMBL" id="CUS15199.1"/>
    </source>
</evidence>
<dbReference type="EMBL" id="LN890949">
    <property type="protein sequence ID" value="CUS15199.1"/>
    <property type="molecule type" value="Genomic_DNA"/>
</dbReference>
<keyword evidence="3" id="KW-1185">Reference proteome</keyword>
<dbReference type="Proteomes" id="UP001412239">
    <property type="component" value="Unassembled WGS sequence"/>
</dbReference>
<protein>
    <submittedName>
        <fullName evidence="2">Uncharacterized protein</fullName>
    </submittedName>
</protein>
<feature type="compositionally biased region" description="Polar residues" evidence="1">
    <location>
        <begin position="223"/>
        <end position="236"/>
    </location>
</feature>